<evidence type="ECO:0000313" key="2">
    <source>
        <dbReference type="Proteomes" id="UP000092460"/>
    </source>
</evidence>
<reference evidence="1" key="2">
    <citation type="submission" date="2020-05" db="UniProtKB">
        <authorList>
            <consortium name="EnsemblMetazoa"/>
        </authorList>
    </citation>
    <scope>IDENTIFICATION</scope>
    <source>
        <strain evidence="1">IAEA</strain>
    </source>
</reference>
<protein>
    <submittedName>
        <fullName evidence="1">Uncharacterized protein</fullName>
    </submittedName>
</protein>
<dbReference type="EMBL" id="JXJN01003706">
    <property type="status" value="NOT_ANNOTATED_CDS"/>
    <property type="molecule type" value="Genomic_DNA"/>
</dbReference>
<dbReference type="VEuPathDB" id="VectorBase:GPPI009328"/>
<evidence type="ECO:0000313" key="1">
    <source>
        <dbReference type="EnsemblMetazoa" id="GPPI009328-PA"/>
    </source>
</evidence>
<proteinExistence type="predicted"/>
<dbReference type="Proteomes" id="UP000092460">
    <property type="component" value="Unassembled WGS sequence"/>
</dbReference>
<sequence>MRPTLFTALNKNSLKGNNSSSFKAYLVFPPVCPISLPFEKSATIHLVLVLYKFSKITNFYRDIKTILRPRLANSFAAHLYTMRPVTSGLNGFTQREDCRTITATSFSFVRDIKTTLRPCLANSFAYSLPIPSVAPFCNLFAINGIGCNSEPDDILTIAPLPCFFISGISRRDIKVTAPTFILMISQITATSFSFVRDIKTTLRPCLANSFAYSLPIPSVAPLHPALALKKAYELRGIK</sequence>
<name>A0A1B0AUP5_9MUSC</name>
<reference evidence="2" key="1">
    <citation type="submission" date="2015-01" db="EMBL/GenBank/DDBJ databases">
        <authorList>
            <person name="Aksoy S."/>
            <person name="Warren W."/>
            <person name="Wilson R.K."/>
        </authorList>
    </citation>
    <scope>NUCLEOTIDE SEQUENCE [LARGE SCALE GENOMIC DNA]</scope>
    <source>
        <strain evidence="2">IAEA</strain>
    </source>
</reference>
<dbReference type="EnsemblMetazoa" id="GPPI009328-RA">
    <property type="protein sequence ID" value="GPPI009328-PA"/>
    <property type="gene ID" value="GPPI009328"/>
</dbReference>
<keyword evidence="2" id="KW-1185">Reference proteome</keyword>
<organism evidence="1 2">
    <name type="scientific">Glossina palpalis gambiensis</name>
    <dbReference type="NCBI Taxonomy" id="67801"/>
    <lineage>
        <taxon>Eukaryota</taxon>
        <taxon>Metazoa</taxon>
        <taxon>Ecdysozoa</taxon>
        <taxon>Arthropoda</taxon>
        <taxon>Hexapoda</taxon>
        <taxon>Insecta</taxon>
        <taxon>Pterygota</taxon>
        <taxon>Neoptera</taxon>
        <taxon>Endopterygota</taxon>
        <taxon>Diptera</taxon>
        <taxon>Brachycera</taxon>
        <taxon>Muscomorpha</taxon>
        <taxon>Hippoboscoidea</taxon>
        <taxon>Glossinidae</taxon>
        <taxon>Glossina</taxon>
    </lineage>
</organism>
<accession>A0A1B0AUP5</accession>
<dbReference type="AlphaFoldDB" id="A0A1B0AUP5"/>